<dbReference type="InterPro" id="IPR011990">
    <property type="entry name" value="TPR-like_helical_dom_sf"/>
</dbReference>
<dbReference type="InParanoid" id="G9NAX1"/>
<organism evidence="2 3">
    <name type="scientific">Hypocrea virens (strain Gv29-8 / FGSC 10586)</name>
    <name type="common">Gliocladium virens</name>
    <name type="synonym">Trichoderma virens</name>
    <dbReference type="NCBI Taxonomy" id="413071"/>
    <lineage>
        <taxon>Eukaryota</taxon>
        <taxon>Fungi</taxon>
        <taxon>Dikarya</taxon>
        <taxon>Ascomycota</taxon>
        <taxon>Pezizomycotina</taxon>
        <taxon>Sordariomycetes</taxon>
        <taxon>Hypocreomycetidae</taxon>
        <taxon>Hypocreales</taxon>
        <taxon>Hypocreaceae</taxon>
        <taxon>Trichoderma</taxon>
    </lineage>
</organism>
<dbReference type="GO" id="GO:0042162">
    <property type="term" value="F:telomeric DNA binding"/>
    <property type="evidence" value="ECO:0007669"/>
    <property type="project" value="TreeGrafter"/>
</dbReference>
<dbReference type="FunFam" id="1.25.40.10:FF:000202">
    <property type="entry name" value="Unplaced genomic scaffold supercont1.7, whole genome shotgun sequence"/>
    <property type="match status" value="1"/>
</dbReference>
<dbReference type="VEuPathDB" id="FungiDB:TRIVIDRAFT_227912"/>
<keyword evidence="3" id="KW-1185">Reference proteome</keyword>
<dbReference type="STRING" id="413071.G9NAX1"/>
<feature type="compositionally biased region" description="Low complexity" evidence="1">
    <location>
        <begin position="222"/>
        <end position="239"/>
    </location>
</feature>
<dbReference type="Gene3D" id="1.25.40.10">
    <property type="entry name" value="Tetratricopeptide repeat domain"/>
    <property type="match status" value="1"/>
</dbReference>
<dbReference type="GO" id="GO:0000184">
    <property type="term" value="P:nuclear-transcribed mRNA catabolic process, nonsense-mediated decay"/>
    <property type="evidence" value="ECO:0007669"/>
    <property type="project" value="TreeGrafter"/>
</dbReference>
<protein>
    <recommendedName>
        <fullName evidence="4">DNA/RNA-binding domain-containing protein</fullName>
    </recommendedName>
</protein>
<proteinExistence type="predicted"/>
<feature type="region of interest" description="Disordered" evidence="1">
    <location>
        <begin position="220"/>
        <end position="239"/>
    </location>
</feature>
<accession>G9NAX1</accession>
<dbReference type="GO" id="GO:0070034">
    <property type="term" value="F:telomerase RNA binding"/>
    <property type="evidence" value="ECO:0007669"/>
    <property type="project" value="TreeGrafter"/>
</dbReference>
<feature type="compositionally biased region" description="Basic and acidic residues" evidence="1">
    <location>
        <begin position="148"/>
        <end position="159"/>
    </location>
</feature>
<evidence type="ECO:0008006" key="4">
    <source>
        <dbReference type="Google" id="ProtNLM"/>
    </source>
</evidence>
<evidence type="ECO:0000313" key="3">
    <source>
        <dbReference type="Proteomes" id="UP000007115"/>
    </source>
</evidence>
<reference evidence="2 3" key="1">
    <citation type="journal article" date="2011" name="Genome Biol.">
        <title>Comparative genome sequence analysis underscores mycoparasitism as the ancestral life style of Trichoderma.</title>
        <authorList>
            <person name="Kubicek C.P."/>
            <person name="Herrera-Estrella A."/>
            <person name="Seidl-Seiboth V."/>
            <person name="Martinez D.A."/>
            <person name="Druzhinina I.S."/>
            <person name="Thon M."/>
            <person name="Zeilinger S."/>
            <person name="Casas-Flores S."/>
            <person name="Horwitz B.A."/>
            <person name="Mukherjee P.K."/>
            <person name="Mukherjee M."/>
            <person name="Kredics L."/>
            <person name="Alcaraz L.D."/>
            <person name="Aerts A."/>
            <person name="Antal Z."/>
            <person name="Atanasova L."/>
            <person name="Cervantes-Badillo M.G."/>
            <person name="Challacombe J."/>
            <person name="Chertkov O."/>
            <person name="McCluskey K."/>
            <person name="Coulpier F."/>
            <person name="Deshpande N."/>
            <person name="von Doehren H."/>
            <person name="Ebbole D.J."/>
            <person name="Esquivel-Naranjo E.U."/>
            <person name="Fekete E."/>
            <person name="Flipphi M."/>
            <person name="Glaser F."/>
            <person name="Gomez-Rodriguez E.Y."/>
            <person name="Gruber S."/>
            <person name="Han C."/>
            <person name="Henrissat B."/>
            <person name="Hermosa R."/>
            <person name="Hernandez-Onate M."/>
            <person name="Karaffa L."/>
            <person name="Kosti I."/>
            <person name="Le Crom S."/>
            <person name="Lindquist E."/>
            <person name="Lucas S."/>
            <person name="Luebeck M."/>
            <person name="Luebeck P.S."/>
            <person name="Margeot A."/>
            <person name="Metz B."/>
            <person name="Misra M."/>
            <person name="Nevalainen H."/>
            <person name="Omann M."/>
            <person name="Packer N."/>
            <person name="Perrone G."/>
            <person name="Uresti-Rivera E.E."/>
            <person name="Salamov A."/>
            <person name="Schmoll M."/>
            <person name="Seiboth B."/>
            <person name="Shapiro H."/>
            <person name="Sukno S."/>
            <person name="Tamayo-Ramos J.A."/>
            <person name="Tisch D."/>
            <person name="Wiest A."/>
            <person name="Wilkinson H.H."/>
            <person name="Zhang M."/>
            <person name="Coutinho P.M."/>
            <person name="Kenerley C.M."/>
            <person name="Monte E."/>
            <person name="Baker S.E."/>
            <person name="Grigoriev I.V."/>
        </authorList>
    </citation>
    <scope>NUCLEOTIDE SEQUENCE [LARGE SCALE GENOMIC DNA]</scope>
    <source>
        <strain evidence="3">Gv29-8 / FGSC 10586</strain>
    </source>
</reference>
<dbReference type="eggNOG" id="ENOG502QRU3">
    <property type="taxonomic scope" value="Eukaryota"/>
</dbReference>
<dbReference type="RefSeq" id="XP_013950187.1">
    <property type="nucleotide sequence ID" value="XM_014094712.1"/>
</dbReference>
<dbReference type="PANTHER" id="PTHR15696">
    <property type="entry name" value="SMG-7 SUPPRESSOR WITH MORPHOLOGICAL EFFECT ON GENITALIA PROTEIN 7"/>
    <property type="match status" value="1"/>
</dbReference>
<dbReference type="Proteomes" id="UP000007115">
    <property type="component" value="Unassembled WGS sequence"/>
</dbReference>
<dbReference type="InterPro" id="IPR045153">
    <property type="entry name" value="Est1/Ebs1-like"/>
</dbReference>
<evidence type="ECO:0000256" key="1">
    <source>
        <dbReference type="SAM" id="MobiDB-lite"/>
    </source>
</evidence>
<dbReference type="AlphaFoldDB" id="G9NAX1"/>
<gene>
    <name evidence="2" type="ORF">TRIVIDRAFT_227912</name>
</gene>
<comment type="caution">
    <text evidence="2">The sequence shown here is derived from an EMBL/GenBank/DDBJ whole genome shotgun (WGS) entry which is preliminary data.</text>
</comment>
<dbReference type="PANTHER" id="PTHR15696:SF0">
    <property type="entry name" value="TELOMERASE-BINDING PROTEIN EST1A"/>
    <property type="match status" value="1"/>
</dbReference>
<evidence type="ECO:0000313" key="2">
    <source>
        <dbReference type="EMBL" id="EHK15981.1"/>
    </source>
</evidence>
<dbReference type="OMA" id="SHNSRHD"/>
<dbReference type="SUPFAM" id="SSF48452">
    <property type="entry name" value="TPR-like"/>
    <property type="match status" value="1"/>
</dbReference>
<dbReference type="OrthoDB" id="2017974at2759"/>
<feature type="region of interest" description="Disordered" evidence="1">
    <location>
        <begin position="140"/>
        <end position="160"/>
    </location>
</feature>
<sequence>MVIADKCFSLSIGPLAGEPAKSFYLGSRGDICNAGRLGLDGNFPRLSSQALFFRESSADDTLSAASVAAVCDGAAAVACGCDIASAASHNSRHDIPGSTEERSSSRRFAASHSCSWTATIADAPSNFAAGSAKSLTKADAFSHIPSKGPEKEKKEKQHCASDANAEMALQKTNQSQAPALSDLERLTNEVKGIYAGLVMVETKCIEVDNAQIPEKELIFAPNNNKSNNKNNNSSSSSSSNMQALIALHSTLLHEHHDFFLASQHPAASPALQRLAAKYAMPARMWRHGIHSFLELLRHSLPDSMEHMLTFIYMAYSMMAPLYETVPASADTWIECLGDLGRYRMAIEDDDIWNREIWTTVARPWYYKPPPIFSMAGRLYHHLAILARPNPLQQLFYYFSTSNHLRPPFIQLIN</sequence>
<name>G9NAX1_HYPVG</name>
<dbReference type="GO" id="GO:0005697">
    <property type="term" value="C:telomerase holoenzyme complex"/>
    <property type="evidence" value="ECO:0007669"/>
    <property type="project" value="TreeGrafter"/>
</dbReference>
<dbReference type="EMBL" id="ABDF02000091">
    <property type="protein sequence ID" value="EHK15981.1"/>
    <property type="molecule type" value="Genomic_DNA"/>
</dbReference>
<dbReference type="GeneID" id="25792122"/>
<dbReference type="HOGENOM" id="CLU_665750_0_0_1"/>